<dbReference type="Proteomes" id="UP001497382">
    <property type="component" value="Unassembled WGS sequence"/>
</dbReference>
<dbReference type="AlphaFoldDB" id="A0AAV2ASV6"/>
<reference evidence="1 2" key="1">
    <citation type="submission" date="2024-04" db="EMBL/GenBank/DDBJ databases">
        <authorList>
            <person name="Rising A."/>
            <person name="Reimegard J."/>
            <person name="Sonavane S."/>
            <person name="Akerstrom W."/>
            <person name="Nylinder S."/>
            <person name="Hedman E."/>
            <person name="Kallberg Y."/>
        </authorList>
    </citation>
    <scope>NUCLEOTIDE SEQUENCE [LARGE SCALE GENOMIC DNA]</scope>
</reference>
<feature type="non-terminal residue" evidence="1">
    <location>
        <position position="89"/>
    </location>
</feature>
<proteinExistence type="predicted"/>
<keyword evidence="2" id="KW-1185">Reference proteome</keyword>
<accession>A0AAV2ASV6</accession>
<dbReference type="EMBL" id="CAXIEN010000213">
    <property type="protein sequence ID" value="CAL1287108.1"/>
    <property type="molecule type" value="Genomic_DNA"/>
</dbReference>
<protein>
    <submittedName>
        <fullName evidence="1">Uncharacterized protein</fullName>
    </submittedName>
</protein>
<organism evidence="1 2">
    <name type="scientific">Larinioides sclopetarius</name>
    <dbReference type="NCBI Taxonomy" id="280406"/>
    <lineage>
        <taxon>Eukaryota</taxon>
        <taxon>Metazoa</taxon>
        <taxon>Ecdysozoa</taxon>
        <taxon>Arthropoda</taxon>
        <taxon>Chelicerata</taxon>
        <taxon>Arachnida</taxon>
        <taxon>Araneae</taxon>
        <taxon>Araneomorphae</taxon>
        <taxon>Entelegynae</taxon>
        <taxon>Araneoidea</taxon>
        <taxon>Araneidae</taxon>
        <taxon>Larinioides</taxon>
    </lineage>
</organism>
<comment type="caution">
    <text evidence="1">The sequence shown here is derived from an EMBL/GenBank/DDBJ whole genome shotgun (WGS) entry which is preliminary data.</text>
</comment>
<name>A0AAV2ASV6_9ARAC</name>
<evidence type="ECO:0000313" key="2">
    <source>
        <dbReference type="Proteomes" id="UP001497382"/>
    </source>
</evidence>
<gene>
    <name evidence="1" type="ORF">LARSCL_LOCUS14633</name>
</gene>
<evidence type="ECO:0000313" key="1">
    <source>
        <dbReference type="EMBL" id="CAL1287108.1"/>
    </source>
</evidence>
<sequence>MLLNCNLEEDPSVDDCILQKNHYERRVSLENISDSSDDDIRDISGDCYHEDMPITEEAVVEDFKKMCDEILRGPVQNSHFEEAPTGDNN</sequence>